<evidence type="ECO:0000313" key="5">
    <source>
        <dbReference type="EMBL" id="ATW26590.1"/>
    </source>
</evidence>
<dbReference type="GO" id="GO:0003677">
    <property type="term" value="F:DNA binding"/>
    <property type="evidence" value="ECO:0007669"/>
    <property type="project" value="UniProtKB-KW"/>
</dbReference>
<dbReference type="EMBL" id="CP017634">
    <property type="protein sequence ID" value="ATW26590.1"/>
    <property type="molecule type" value="Genomic_DNA"/>
</dbReference>
<keyword evidence="1" id="KW-0805">Transcription regulation</keyword>
<gene>
    <name evidence="5" type="ORF">DCMF_19180</name>
</gene>
<dbReference type="SUPFAM" id="SSF46785">
    <property type="entry name" value="Winged helix' DNA-binding domain"/>
    <property type="match status" value="1"/>
</dbReference>
<feature type="domain" description="HTH marR-type" evidence="4">
    <location>
        <begin position="11"/>
        <end position="145"/>
    </location>
</feature>
<evidence type="ECO:0000256" key="1">
    <source>
        <dbReference type="ARBA" id="ARBA00023015"/>
    </source>
</evidence>
<keyword evidence="6" id="KW-1185">Reference proteome</keyword>
<dbReference type="PANTHER" id="PTHR33164:SF99">
    <property type="entry name" value="MARR FAMILY REGULATORY PROTEIN"/>
    <property type="match status" value="1"/>
</dbReference>
<dbReference type="PROSITE" id="PS50995">
    <property type="entry name" value="HTH_MARR_2"/>
    <property type="match status" value="1"/>
</dbReference>
<dbReference type="InterPro" id="IPR036390">
    <property type="entry name" value="WH_DNA-bd_sf"/>
</dbReference>
<dbReference type="OrthoDB" id="2352979at2"/>
<dbReference type="GO" id="GO:0003700">
    <property type="term" value="F:DNA-binding transcription factor activity"/>
    <property type="evidence" value="ECO:0007669"/>
    <property type="project" value="InterPro"/>
</dbReference>
<name>A0A3G1KVZ6_FORW1</name>
<dbReference type="RefSeq" id="WP_148135911.1">
    <property type="nucleotide sequence ID" value="NZ_CP017634.1"/>
</dbReference>
<dbReference type="SMART" id="SM00347">
    <property type="entry name" value="HTH_MARR"/>
    <property type="match status" value="1"/>
</dbReference>
<dbReference type="KEGG" id="fwa:DCMF_19180"/>
<organism evidence="5 6">
    <name type="scientific">Formimonas warabiya</name>
    <dbReference type="NCBI Taxonomy" id="1761012"/>
    <lineage>
        <taxon>Bacteria</taxon>
        <taxon>Bacillati</taxon>
        <taxon>Bacillota</taxon>
        <taxon>Clostridia</taxon>
        <taxon>Eubacteriales</taxon>
        <taxon>Peptococcaceae</taxon>
        <taxon>Candidatus Formimonas</taxon>
    </lineage>
</organism>
<dbReference type="AlphaFoldDB" id="A0A3G1KVZ6"/>
<proteinExistence type="predicted"/>
<evidence type="ECO:0000313" key="6">
    <source>
        <dbReference type="Proteomes" id="UP000323521"/>
    </source>
</evidence>
<evidence type="ECO:0000256" key="2">
    <source>
        <dbReference type="ARBA" id="ARBA00023125"/>
    </source>
</evidence>
<dbReference type="Proteomes" id="UP000323521">
    <property type="component" value="Chromosome"/>
</dbReference>
<dbReference type="GO" id="GO:0006950">
    <property type="term" value="P:response to stress"/>
    <property type="evidence" value="ECO:0007669"/>
    <property type="project" value="TreeGrafter"/>
</dbReference>
<dbReference type="InterPro" id="IPR036388">
    <property type="entry name" value="WH-like_DNA-bd_sf"/>
</dbReference>
<evidence type="ECO:0000259" key="4">
    <source>
        <dbReference type="PROSITE" id="PS50995"/>
    </source>
</evidence>
<dbReference type="PANTHER" id="PTHR33164">
    <property type="entry name" value="TRANSCRIPTIONAL REGULATOR, MARR FAMILY"/>
    <property type="match status" value="1"/>
</dbReference>
<sequence>MDYRDDRVKQAEDVVQSFINISRTITKLTQQNAASLGLTLAQMGILNTISSFPGITLKEITARLCLSKSTVSVSIDDLVNKGLIERTTSEEDRREINLKVTSSGKELSRKSCDNAISYKAMVSVLEKIPQTDIQFLLGIHKQILTHLDTFC</sequence>
<dbReference type="Pfam" id="PF12802">
    <property type="entry name" value="MarR_2"/>
    <property type="match status" value="1"/>
</dbReference>
<keyword evidence="2" id="KW-0238">DNA-binding</keyword>
<accession>A0A3G1KVZ6</accession>
<dbReference type="Gene3D" id="1.10.10.10">
    <property type="entry name" value="Winged helix-like DNA-binding domain superfamily/Winged helix DNA-binding domain"/>
    <property type="match status" value="1"/>
</dbReference>
<keyword evidence="3" id="KW-0804">Transcription</keyword>
<reference evidence="5 6" key="1">
    <citation type="submission" date="2016-10" db="EMBL/GenBank/DDBJ databases">
        <title>Complete Genome Sequence of Peptococcaceae strain DCMF.</title>
        <authorList>
            <person name="Edwards R.J."/>
            <person name="Holland S.I."/>
            <person name="Deshpande N.P."/>
            <person name="Wong Y.K."/>
            <person name="Ertan H."/>
            <person name="Manefield M."/>
            <person name="Russell T.L."/>
            <person name="Lee M.J."/>
        </authorList>
    </citation>
    <scope>NUCLEOTIDE SEQUENCE [LARGE SCALE GENOMIC DNA]</scope>
    <source>
        <strain evidence="5 6">DCMF</strain>
    </source>
</reference>
<dbReference type="InterPro" id="IPR000835">
    <property type="entry name" value="HTH_MarR-typ"/>
</dbReference>
<dbReference type="PRINTS" id="PR00598">
    <property type="entry name" value="HTHMARR"/>
</dbReference>
<dbReference type="InterPro" id="IPR039422">
    <property type="entry name" value="MarR/SlyA-like"/>
</dbReference>
<dbReference type="PROSITE" id="PS01117">
    <property type="entry name" value="HTH_MARR_1"/>
    <property type="match status" value="1"/>
</dbReference>
<evidence type="ECO:0000256" key="3">
    <source>
        <dbReference type="ARBA" id="ARBA00023163"/>
    </source>
</evidence>
<dbReference type="InterPro" id="IPR023187">
    <property type="entry name" value="Tscrpt_reg_MarR-type_CS"/>
</dbReference>
<protein>
    <submittedName>
        <fullName evidence="5">MarR family transcriptional regulator</fullName>
    </submittedName>
</protein>